<name>A0A9D4CPY3_DREPO</name>
<proteinExistence type="predicted"/>
<evidence type="ECO:0000313" key="2">
    <source>
        <dbReference type="Proteomes" id="UP000828390"/>
    </source>
</evidence>
<evidence type="ECO:0000313" key="1">
    <source>
        <dbReference type="EMBL" id="KAH3728091.1"/>
    </source>
</evidence>
<dbReference type="AlphaFoldDB" id="A0A9D4CPY3"/>
<reference evidence="1" key="2">
    <citation type="submission" date="2020-11" db="EMBL/GenBank/DDBJ databases">
        <authorList>
            <person name="McCartney M.A."/>
            <person name="Auch B."/>
            <person name="Kono T."/>
            <person name="Mallez S."/>
            <person name="Becker A."/>
            <person name="Gohl D.M."/>
            <person name="Silverstein K.A.T."/>
            <person name="Koren S."/>
            <person name="Bechman K.B."/>
            <person name="Herman A."/>
            <person name="Abrahante J.E."/>
            <person name="Garbe J."/>
        </authorList>
    </citation>
    <scope>NUCLEOTIDE SEQUENCE</scope>
    <source>
        <strain evidence="1">Duluth1</strain>
        <tissue evidence="1">Whole animal</tissue>
    </source>
</reference>
<reference evidence="1" key="1">
    <citation type="journal article" date="2019" name="bioRxiv">
        <title>The Genome of the Zebra Mussel, Dreissena polymorpha: A Resource for Invasive Species Research.</title>
        <authorList>
            <person name="McCartney M.A."/>
            <person name="Auch B."/>
            <person name="Kono T."/>
            <person name="Mallez S."/>
            <person name="Zhang Y."/>
            <person name="Obille A."/>
            <person name="Becker A."/>
            <person name="Abrahante J.E."/>
            <person name="Garbe J."/>
            <person name="Badalamenti J.P."/>
            <person name="Herman A."/>
            <person name="Mangelson H."/>
            <person name="Liachko I."/>
            <person name="Sullivan S."/>
            <person name="Sone E.D."/>
            <person name="Koren S."/>
            <person name="Silverstein K.A.T."/>
            <person name="Beckman K.B."/>
            <person name="Gohl D.M."/>
        </authorList>
    </citation>
    <scope>NUCLEOTIDE SEQUENCE</scope>
    <source>
        <strain evidence="1">Duluth1</strain>
        <tissue evidence="1">Whole animal</tissue>
    </source>
</reference>
<organism evidence="1 2">
    <name type="scientific">Dreissena polymorpha</name>
    <name type="common">Zebra mussel</name>
    <name type="synonym">Mytilus polymorpha</name>
    <dbReference type="NCBI Taxonomy" id="45954"/>
    <lineage>
        <taxon>Eukaryota</taxon>
        <taxon>Metazoa</taxon>
        <taxon>Spiralia</taxon>
        <taxon>Lophotrochozoa</taxon>
        <taxon>Mollusca</taxon>
        <taxon>Bivalvia</taxon>
        <taxon>Autobranchia</taxon>
        <taxon>Heteroconchia</taxon>
        <taxon>Euheterodonta</taxon>
        <taxon>Imparidentia</taxon>
        <taxon>Neoheterodontei</taxon>
        <taxon>Myida</taxon>
        <taxon>Dreissenoidea</taxon>
        <taxon>Dreissenidae</taxon>
        <taxon>Dreissena</taxon>
    </lineage>
</organism>
<keyword evidence="2" id="KW-1185">Reference proteome</keyword>
<gene>
    <name evidence="1" type="ORF">DPMN_054038</name>
</gene>
<dbReference type="EMBL" id="JAIWYP010000012">
    <property type="protein sequence ID" value="KAH3728091.1"/>
    <property type="molecule type" value="Genomic_DNA"/>
</dbReference>
<dbReference type="Proteomes" id="UP000828390">
    <property type="component" value="Unassembled WGS sequence"/>
</dbReference>
<sequence>MPLCVDCRQAVQSWARVSQVSSDAKALRSLSQASLYLRAGRRRPYVGVHPLFGERDQTAVGDVEIEERTCFRHRI</sequence>
<comment type="caution">
    <text evidence="1">The sequence shown here is derived from an EMBL/GenBank/DDBJ whole genome shotgun (WGS) entry which is preliminary data.</text>
</comment>
<accession>A0A9D4CPY3</accession>
<protein>
    <submittedName>
        <fullName evidence="1">Uncharacterized protein</fullName>
    </submittedName>
</protein>